<comment type="caution">
    <text evidence="2">The sequence shown here is derived from an EMBL/GenBank/DDBJ whole genome shotgun (WGS) entry which is preliminary data.</text>
</comment>
<feature type="region of interest" description="Disordered" evidence="1">
    <location>
        <begin position="416"/>
        <end position="489"/>
    </location>
</feature>
<evidence type="ECO:0000313" key="3">
    <source>
        <dbReference type="Proteomes" id="UP000297910"/>
    </source>
</evidence>
<gene>
    <name evidence="2" type="ORF">BPAE_0091g00270</name>
</gene>
<feature type="region of interest" description="Disordered" evidence="1">
    <location>
        <begin position="977"/>
        <end position="999"/>
    </location>
</feature>
<feature type="compositionally biased region" description="Basic and acidic residues" evidence="1">
    <location>
        <begin position="207"/>
        <end position="217"/>
    </location>
</feature>
<feature type="region of interest" description="Disordered" evidence="1">
    <location>
        <begin position="59"/>
        <end position="307"/>
    </location>
</feature>
<organism evidence="2 3">
    <name type="scientific">Botrytis paeoniae</name>
    <dbReference type="NCBI Taxonomy" id="278948"/>
    <lineage>
        <taxon>Eukaryota</taxon>
        <taxon>Fungi</taxon>
        <taxon>Dikarya</taxon>
        <taxon>Ascomycota</taxon>
        <taxon>Pezizomycotina</taxon>
        <taxon>Leotiomycetes</taxon>
        <taxon>Helotiales</taxon>
        <taxon>Sclerotiniaceae</taxon>
        <taxon>Botrytis</taxon>
    </lineage>
</organism>
<name>A0A4Z1FPL3_9HELO</name>
<feature type="compositionally biased region" description="Polar residues" evidence="1">
    <location>
        <begin position="164"/>
        <end position="179"/>
    </location>
</feature>
<feature type="compositionally biased region" description="Acidic residues" evidence="1">
    <location>
        <begin position="132"/>
        <end position="145"/>
    </location>
</feature>
<feature type="region of interest" description="Disordered" evidence="1">
    <location>
        <begin position="847"/>
        <end position="884"/>
    </location>
</feature>
<feature type="region of interest" description="Disordered" evidence="1">
    <location>
        <begin position="1286"/>
        <end position="1338"/>
    </location>
</feature>
<feature type="compositionally biased region" description="Polar residues" evidence="1">
    <location>
        <begin position="93"/>
        <end position="104"/>
    </location>
</feature>
<proteinExistence type="predicted"/>
<feature type="compositionally biased region" description="Polar residues" evidence="1">
    <location>
        <begin position="1326"/>
        <end position="1338"/>
    </location>
</feature>
<dbReference type="EMBL" id="PQXI01000091">
    <property type="protein sequence ID" value="TGO24949.1"/>
    <property type="molecule type" value="Genomic_DNA"/>
</dbReference>
<feature type="compositionally biased region" description="Polar residues" evidence="1">
    <location>
        <begin position="235"/>
        <end position="244"/>
    </location>
</feature>
<feature type="compositionally biased region" description="Acidic residues" evidence="1">
    <location>
        <begin position="297"/>
        <end position="307"/>
    </location>
</feature>
<protein>
    <submittedName>
        <fullName evidence="2">Uncharacterized protein</fullName>
    </submittedName>
</protein>
<feature type="compositionally biased region" description="Polar residues" evidence="1">
    <location>
        <begin position="281"/>
        <end position="295"/>
    </location>
</feature>
<feature type="region of interest" description="Disordered" evidence="1">
    <location>
        <begin position="896"/>
        <end position="928"/>
    </location>
</feature>
<feature type="compositionally biased region" description="Polar residues" evidence="1">
    <location>
        <begin position="896"/>
        <end position="921"/>
    </location>
</feature>
<feature type="compositionally biased region" description="Acidic residues" evidence="1">
    <location>
        <begin position="185"/>
        <end position="196"/>
    </location>
</feature>
<sequence>MPFPDYQDDMESQLASYLGENLSTFSSNENPTVSAPVDALEESAYDTNGHFTWDDFLKEEGIETNSPPPSTWEWNPTEADFYKNEIVAPPTVNEPSSREPAQSSRQEEEAHTNVESDNTIEPAITTPSMPEPEAEQNPDIADDESVFGGDTSNENELTVPDNAHNLSTEVPTPSEQPSKTPEPGQQEDIDISDDDSLFGGSTSDDVEVQKSDEEHGSETTVQETNSTPEIVADTPQHSDSTASAPITPGADLNNVNADNDNDSLFGGADDSGLGNGFQPPENESPTGDNAPNGTPTDDIDDLFGSEFGADFEAELAAELEAELKKDSVNAVAPAVPKHTGLHLPRPPRKVANPQGLHLPDPPRAIANPQGLHLPAPPRVVARSQELNLPVPAPVVANPHGLHLLIPTPVTVVQQSGVDTSAQEETGDQEDEASTKRRRVRASRIPRSDMSRPKGRGQAGKVLTQFSGPAPSKLPDTAPSSSSGADDTAERVTRLPRWAFGKYTSFGKPVAGSRYRKPNNSVQNPIPVEDEQESVENTNELANTQPQDIAQSETKMVGDIDLTSDTRNDLAVENSVRQSQNPILNNGEDSTRPYENFQIPASGNEMKFTYGDDPLPNSPNKLSFPPVMDNAVPAPELQAYQSHSSAALDIVPPVTPQYRVPPGSRMEDFSLYRQVPLTNSYNGHPVQVPDVHGTGAFVHQSPYTIEQTGAQSFQPAIQQMQTGNYGQGNVYGLGGDIVLDNSAEIGGRNSSGLDNSRTKKRPSHERAEYGDPRISMTYGEFKQIFPQEQTRGCFEVAIQNERAADVAIVARGGIPPQRPTIRKSIICTWSQAQHLNRIRAANGEKLFEPKPNAHKRPEAFKESLRRRRQERGEISESEESDMEPEAKRLRLALESVQNASSHVGQHSEQTSEMHPTQPSHPQVSAAVSHPLPDHGIPRGPHSQNMGQASSMHIHQPVAQSTKRKMVPEQWESFEFTEQEMGPTAKRPRIAAPSSQNTKPINNQSMAKQFQDYVSERQSEYLKLRVPELKQLCKTRDVKHDNVNLLSKGGLVGVLVGQDVSRHPVYSQMHHQAQARAATGREHSIPGVGRMGAMNPPPVAVNRGQQQLRVPNGWGIRQDLSRPDIGPVHGIGLNYHQRSPSQFPHTGDHRAPGPGPTPMRSRNSALPVTNSGLIGALSHGYLNSVNVSRAQRLYTTGNSSGMTNNGGQPLISTRNPPNVSQGYQGSMTNPGRAASYAQSRLPVIIQHNGYNNSSIQHNLNGGRNNHTSANAQVPAYGIADGFGTGIYQPAVDDRRRKPRIVGQDAPSRVSRGNQRSLPQPVVNVPQPAMNNTARQYTSTQ</sequence>
<feature type="compositionally biased region" description="Polar residues" evidence="1">
    <location>
        <begin position="218"/>
        <end position="228"/>
    </location>
</feature>
<feature type="region of interest" description="Disordered" evidence="1">
    <location>
        <begin position="745"/>
        <end position="768"/>
    </location>
</feature>
<evidence type="ECO:0000313" key="2">
    <source>
        <dbReference type="EMBL" id="TGO24949.1"/>
    </source>
</evidence>
<dbReference type="Proteomes" id="UP000297910">
    <property type="component" value="Unassembled WGS sequence"/>
</dbReference>
<accession>A0A4Z1FPL3</accession>
<feature type="compositionally biased region" description="Basic and acidic residues" evidence="1">
    <location>
        <begin position="105"/>
        <end position="114"/>
    </location>
</feature>
<reference evidence="2 3" key="1">
    <citation type="submission" date="2017-12" db="EMBL/GenBank/DDBJ databases">
        <title>Comparative genomics of Botrytis spp.</title>
        <authorList>
            <person name="Valero-Jimenez C.A."/>
            <person name="Tapia P."/>
            <person name="Veloso J."/>
            <person name="Silva-Moreno E."/>
            <person name="Staats M."/>
            <person name="Valdes J.H."/>
            <person name="Van Kan J.A.L."/>
        </authorList>
    </citation>
    <scope>NUCLEOTIDE SEQUENCE [LARGE SCALE GENOMIC DNA]</scope>
    <source>
        <strain evidence="2 3">Bp0003</strain>
    </source>
</reference>
<keyword evidence="3" id="KW-1185">Reference proteome</keyword>
<evidence type="ECO:0000256" key="1">
    <source>
        <dbReference type="SAM" id="MobiDB-lite"/>
    </source>
</evidence>